<feature type="region of interest" description="Disordered" evidence="2">
    <location>
        <begin position="651"/>
        <end position="678"/>
    </location>
</feature>
<sequence length="678" mass="74871">MDCHPLVRFLKVEKDVRKDEIVGEVRGKVGHFRDYCLDPNSRWQELRHPEPFVFFHPQLPIYIDSRKEGTLLRYIRRSCRPNVTLKTFITNEIEYHFCFVANQDISSDSEITTTWYLDPQLFPTSNGFVKQENPNEGIPDAAAIAISNVLAHFGGCACDSSQQCLLANVDRRCRPRPPESTAKQANGRRKKTKTKSTVSPASTGRATNSRAGSEIRKHGEDEDQSRQRSTSASVRDQPQSRDLSPANHATDIFGANGTELSAREKRKIAAAEKKFEQLEQDQQHAQKKRRRNNAGNSISVGLTPASCGNGDFVPNYLQKSSGTKPPRLDTIPAHRSPGTSIKASPGSATSHRESRSTPKTSAASTPRIGSPLTRVHYVDSCIQTDSDEVYPHLVSQKSSPRPDFVPLTRRLFSRYHHDRLHLDESNRSQCVPTKQQIASASQLTRIKSPLSQDLKDVEMKDAHTSITPQKSMHPPSQSPGPPAGELSDSMAKPPPFPLPSTAAHNILVCHIPNDQGAKLRVKPPQMQLSTPPVSSSTDTPSSTQSSHFRSPLSAKAFPNALAPGLGITAPSPVKKRMSLGDYMSRRGNLTTPTTEKVHTQIVGGYQQVVSSTHLPDGTNPMETEQTPTKVMRLAEEAADRERDLMSDVVMKDAPPLYSHNDSPSNSSFPRDPRIHPST</sequence>
<dbReference type="RefSeq" id="XP_002542740.1">
    <property type="nucleotide sequence ID" value="XM_002542694.1"/>
</dbReference>
<dbReference type="GO" id="GO:0034967">
    <property type="term" value="C:Set3 complex"/>
    <property type="evidence" value="ECO:0007669"/>
    <property type="project" value="TreeGrafter"/>
</dbReference>
<dbReference type="eggNOG" id="KOG1844">
    <property type="taxonomic scope" value="Eukaryota"/>
</dbReference>
<feature type="domain" description="SET" evidence="3">
    <location>
        <begin position="5"/>
        <end position="116"/>
    </location>
</feature>
<dbReference type="InterPro" id="IPR001214">
    <property type="entry name" value="SET_dom"/>
</dbReference>
<dbReference type="OMA" id="YSTTHIA"/>
<name>C4JEU6_UNCRE</name>
<feature type="compositionally biased region" description="Polar residues" evidence="2">
    <location>
        <begin position="427"/>
        <end position="451"/>
    </location>
</feature>
<dbReference type="Gene3D" id="2.170.270.10">
    <property type="entry name" value="SET domain"/>
    <property type="match status" value="1"/>
</dbReference>
<reference evidence="5" key="1">
    <citation type="journal article" date="2009" name="Genome Res.">
        <title>Comparative genomic analyses of the human fungal pathogens Coccidioides and their relatives.</title>
        <authorList>
            <person name="Sharpton T.J."/>
            <person name="Stajich J.E."/>
            <person name="Rounsley S.D."/>
            <person name="Gardner M.J."/>
            <person name="Wortman J.R."/>
            <person name="Jordar V.S."/>
            <person name="Maiti R."/>
            <person name="Kodira C.D."/>
            <person name="Neafsey D.E."/>
            <person name="Zeng Q."/>
            <person name="Hung C.-Y."/>
            <person name="McMahan C."/>
            <person name="Muszewska A."/>
            <person name="Grynberg M."/>
            <person name="Mandel M.A."/>
            <person name="Kellner E.M."/>
            <person name="Barker B.M."/>
            <person name="Galgiani J.N."/>
            <person name="Orbach M.J."/>
            <person name="Kirkland T.N."/>
            <person name="Cole G.T."/>
            <person name="Henn M.R."/>
            <person name="Birren B.W."/>
            <person name="Taylor J.W."/>
        </authorList>
    </citation>
    <scope>NUCLEOTIDE SEQUENCE [LARGE SCALE GENOMIC DNA]</scope>
    <source>
        <strain evidence="5">UAMH 1704</strain>
    </source>
</reference>
<evidence type="ECO:0000256" key="2">
    <source>
        <dbReference type="SAM" id="MobiDB-lite"/>
    </source>
</evidence>
<feature type="region of interest" description="Disordered" evidence="2">
    <location>
        <begin position="426"/>
        <end position="498"/>
    </location>
</feature>
<keyword evidence="1" id="KW-0156">Chromatin regulator</keyword>
<feature type="compositionally biased region" description="Low complexity" evidence="2">
    <location>
        <begin position="529"/>
        <end position="546"/>
    </location>
</feature>
<dbReference type="InParanoid" id="C4JEU6"/>
<dbReference type="EMBL" id="CH476615">
    <property type="protein sequence ID" value="EEP77407.1"/>
    <property type="molecule type" value="Genomic_DNA"/>
</dbReference>
<dbReference type="PANTHER" id="PTHR46462:SF3">
    <property type="entry name" value="UPSET, ISOFORM A"/>
    <property type="match status" value="1"/>
</dbReference>
<dbReference type="GeneID" id="8441534"/>
<protein>
    <recommendedName>
        <fullName evidence="3">SET domain-containing protein</fullName>
    </recommendedName>
</protein>
<dbReference type="GO" id="GO:0070210">
    <property type="term" value="C:Rpd3L-Expanded complex"/>
    <property type="evidence" value="ECO:0007669"/>
    <property type="project" value="TreeGrafter"/>
</dbReference>
<keyword evidence="5" id="KW-1185">Reference proteome</keyword>
<dbReference type="KEGG" id="ure:UREG_02256"/>
<dbReference type="GO" id="GO:0006325">
    <property type="term" value="P:chromatin organization"/>
    <property type="evidence" value="ECO:0007669"/>
    <property type="project" value="UniProtKB-KW"/>
</dbReference>
<dbReference type="OrthoDB" id="1928087at2759"/>
<evidence type="ECO:0000313" key="4">
    <source>
        <dbReference type="EMBL" id="EEP77407.1"/>
    </source>
</evidence>
<feature type="compositionally biased region" description="Polar residues" evidence="2">
    <location>
        <begin position="337"/>
        <end position="349"/>
    </location>
</feature>
<proteinExistence type="predicted"/>
<feature type="region of interest" description="Disordered" evidence="2">
    <location>
        <begin position="172"/>
        <end position="370"/>
    </location>
</feature>
<feature type="region of interest" description="Disordered" evidence="2">
    <location>
        <begin position="525"/>
        <end position="550"/>
    </location>
</feature>
<dbReference type="PROSITE" id="PS50280">
    <property type="entry name" value="SET"/>
    <property type="match status" value="1"/>
</dbReference>
<gene>
    <name evidence="4" type="ORF">UREG_02256</name>
</gene>
<dbReference type="GO" id="GO:0006355">
    <property type="term" value="P:regulation of DNA-templated transcription"/>
    <property type="evidence" value="ECO:0007669"/>
    <property type="project" value="TreeGrafter"/>
</dbReference>
<feature type="compositionally biased region" description="Polar residues" evidence="2">
    <location>
        <begin position="659"/>
        <end position="668"/>
    </location>
</feature>
<evidence type="ECO:0000313" key="5">
    <source>
        <dbReference type="Proteomes" id="UP000002058"/>
    </source>
</evidence>
<dbReference type="VEuPathDB" id="FungiDB:UREG_02256"/>
<evidence type="ECO:0000259" key="3">
    <source>
        <dbReference type="PROSITE" id="PS50280"/>
    </source>
</evidence>
<feature type="compositionally biased region" description="Basic and acidic residues" evidence="2">
    <location>
        <begin position="213"/>
        <end position="226"/>
    </location>
</feature>
<feature type="compositionally biased region" description="Basic and acidic residues" evidence="2">
    <location>
        <begin position="261"/>
        <end position="284"/>
    </location>
</feature>
<dbReference type="HOGENOM" id="CLU_009510_1_0_1"/>
<dbReference type="Proteomes" id="UP000002058">
    <property type="component" value="Unassembled WGS sequence"/>
</dbReference>
<dbReference type="STRING" id="336963.C4JEU6"/>
<organism evidence="4 5">
    <name type="scientific">Uncinocarpus reesii (strain UAMH 1704)</name>
    <dbReference type="NCBI Taxonomy" id="336963"/>
    <lineage>
        <taxon>Eukaryota</taxon>
        <taxon>Fungi</taxon>
        <taxon>Dikarya</taxon>
        <taxon>Ascomycota</taxon>
        <taxon>Pezizomycotina</taxon>
        <taxon>Eurotiomycetes</taxon>
        <taxon>Eurotiomycetidae</taxon>
        <taxon>Onygenales</taxon>
        <taxon>Onygenaceae</taxon>
        <taxon>Uncinocarpus</taxon>
    </lineage>
</organism>
<feature type="compositionally biased region" description="Basic and acidic residues" evidence="2">
    <location>
        <begin position="453"/>
        <end position="463"/>
    </location>
</feature>
<evidence type="ECO:0000256" key="1">
    <source>
        <dbReference type="ARBA" id="ARBA00022853"/>
    </source>
</evidence>
<feature type="compositionally biased region" description="Polar residues" evidence="2">
    <location>
        <begin position="227"/>
        <end position="242"/>
    </location>
</feature>
<dbReference type="Pfam" id="PF00856">
    <property type="entry name" value="SET"/>
    <property type="match status" value="1"/>
</dbReference>
<dbReference type="PANTHER" id="PTHR46462">
    <property type="entry name" value="UPSET, ISOFORM A"/>
    <property type="match status" value="1"/>
</dbReference>
<dbReference type="SMART" id="SM00317">
    <property type="entry name" value="SET"/>
    <property type="match status" value="1"/>
</dbReference>
<accession>C4JEU6</accession>
<dbReference type="SUPFAM" id="SSF82199">
    <property type="entry name" value="SET domain"/>
    <property type="match status" value="1"/>
</dbReference>
<dbReference type="InterPro" id="IPR046341">
    <property type="entry name" value="SET_dom_sf"/>
</dbReference>
<dbReference type="AlphaFoldDB" id="C4JEU6"/>